<proteinExistence type="predicted"/>
<keyword evidence="1" id="KW-0479">Metal-binding</keyword>
<dbReference type="PROSITE" id="PS00028">
    <property type="entry name" value="ZINC_FINGER_C2H2_1"/>
    <property type="match status" value="1"/>
</dbReference>
<dbReference type="SMART" id="SM00355">
    <property type="entry name" value="ZnF_C2H2"/>
    <property type="match status" value="1"/>
</dbReference>
<protein>
    <recommendedName>
        <fullName evidence="3">C2H2-type domain-containing protein</fullName>
    </recommendedName>
</protein>
<dbReference type="Proteomes" id="UP000018144">
    <property type="component" value="Unassembled WGS sequence"/>
</dbReference>
<dbReference type="EMBL" id="HF936373">
    <property type="protein sequence ID" value="CCX16288.1"/>
    <property type="molecule type" value="Genomic_DNA"/>
</dbReference>
<accession>U4LI01</accession>
<evidence type="ECO:0000313" key="5">
    <source>
        <dbReference type="Proteomes" id="UP000018144"/>
    </source>
</evidence>
<feature type="domain" description="C2H2-type" evidence="3">
    <location>
        <begin position="149"/>
        <end position="177"/>
    </location>
</feature>
<organism evidence="4 5">
    <name type="scientific">Pyronema omphalodes (strain CBS 100304)</name>
    <name type="common">Pyronema confluens</name>
    <dbReference type="NCBI Taxonomy" id="1076935"/>
    <lineage>
        <taxon>Eukaryota</taxon>
        <taxon>Fungi</taxon>
        <taxon>Dikarya</taxon>
        <taxon>Ascomycota</taxon>
        <taxon>Pezizomycotina</taxon>
        <taxon>Pezizomycetes</taxon>
        <taxon>Pezizales</taxon>
        <taxon>Pyronemataceae</taxon>
        <taxon>Pyronema</taxon>
    </lineage>
</organism>
<evidence type="ECO:0000259" key="3">
    <source>
        <dbReference type="PROSITE" id="PS50157"/>
    </source>
</evidence>
<gene>
    <name evidence="4" type="ORF">PCON_02884</name>
</gene>
<evidence type="ECO:0000256" key="2">
    <source>
        <dbReference type="SAM" id="MobiDB-lite"/>
    </source>
</evidence>
<reference evidence="4 5" key="1">
    <citation type="journal article" date="2013" name="PLoS Genet.">
        <title>The genome and development-dependent transcriptomes of Pyronema confluens: a window into fungal evolution.</title>
        <authorList>
            <person name="Traeger S."/>
            <person name="Altegoer F."/>
            <person name="Freitag M."/>
            <person name="Gabaldon T."/>
            <person name="Kempken F."/>
            <person name="Kumar A."/>
            <person name="Marcet-Houben M."/>
            <person name="Poggeler S."/>
            <person name="Stajich J.E."/>
            <person name="Nowrousian M."/>
        </authorList>
    </citation>
    <scope>NUCLEOTIDE SEQUENCE [LARGE SCALE GENOMIC DNA]</scope>
    <source>
        <strain evidence="5">CBS 100304</strain>
        <tissue evidence="4">Vegetative mycelium</tissue>
    </source>
</reference>
<keyword evidence="5" id="KW-1185">Reference proteome</keyword>
<sequence>MSGEINPDDTEAIRQQYYDHHLTQPTLPMEALQADTPRDVYVGGFTYYEAPAPMENLNETYRRLLATPGQNQWPPYALNDGPPDVAVDAMTRNAQLYWDTGGYQNFDSQPLQDLPGRVYIKVDDVPPNSTHASTQATPKHRSTHEGKMLKCPKCNKGYARKDTLLRHLIKLHEMDRESAKFIAEEIDKSVYA</sequence>
<dbReference type="AlphaFoldDB" id="U4LI01"/>
<name>U4LI01_PYROM</name>
<evidence type="ECO:0000256" key="1">
    <source>
        <dbReference type="PROSITE-ProRule" id="PRU00042"/>
    </source>
</evidence>
<keyword evidence="1" id="KW-0862">Zinc</keyword>
<dbReference type="PROSITE" id="PS50157">
    <property type="entry name" value="ZINC_FINGER_C2H2_2"/>
    <property type="match status" value="1"/>
</dbReference>
<evidence type="ECO:0000313" key="4">
    <source>
        <dbReference type="EMBL" id="CCX16288.1"/>
    </source>
</evidence>
<dbReference type="Gene3D" id="3.30.160.60">
    <property type="entry name" value="Classic Zinc Finger"/>
    <property type="match status" value="1"/>
</dbReference>
<keyword evidence="1" id="KW-0863">Zinc-finger</keyword>
<dbReference type="GO" id="GO:0008270">
    <property type="term" value="F:zinc ion binding"/>
    <property type="evidence" value="ECO:0007669"/>
    <property type="project" value="UniProtKB-KW"/>
</dbReference>
<dbReference type="OrthoDB" id="8922241at2759"/>
<feature type="region of interest" description="Disordered" evidence="2">
    <location>
        <begin position="127"/>
        <end position="148"/>
    </location>
</feature>
<feature type="compositionally biased region" description="Polar residues" evidence="2">
    <location>
        <begin position="127"/>
        <end position="137"/>
    </location>
</feature>
<dbReference type="InterPro" id="IPR013087">
    <property type="entry name" value="Znf_C2H2_type"/>
</dbReference>